<name>A0ACD3A4X3_9AGAR</name>
<gene>
    <name evidence="1" type="ORF">BDN72DRAFT_904719</name>
</gene>
<proteinExistence type="predicted"/>
<sequence length="469" mass="52308">MSRPTASKQSHNAFGPRVARDESLPPSDDLEDFAYPSSQSLPSVGDIFAVPLVPTQPVSPPPVTRGTRRTANLVEAVEGWRETSVLSSTLLKKEWSPLLPPSQPTTKSHLVTNRLLSRLGIRVHDVYKVAICVECQFAQPASGFYEHLERHGLDLHHNDEDLLKSTFTKLGVPSDVFSPHVPSPPPTAVELLKVFRHGRRCLNCQQCFADHASFLQHLADEHGEGKAPGRSRQCAVQTFFYPVGADFFEVKGDISTLEASYDFFLNEYRPRSSIPTIPDNIQEIPPLILNLQWEHRLDPYFGTGSEHRRHALNQQVTVPRSDFRLTSAVKAYMVHVATIAGQLPYVTRCFLQDCLEPDPMRPPQPPPFTHDALSQCWTPLSDEGEFNRYAAVAASLLFTVASGEETSPSGYSIPLPGNLLYAVREFNSIWRDTDETIRKELVHSVFVAILLLIGLLLTSFALVLRSALE</sequence>
<evidence type="ECO:0000313" key="1">
    <source>
        <dbReference type="EMBL" id="TFK60733.1"/>
    </source>
</evidence>
<evidence type="ECO:0000313" key="2">
    <source>
        <dbReference type="Proteomes" id="UP000308600"/>
    </source>
</evidence>
<keyword evidence="2" id="KW-1185">Reference proteome</keyword>
<organism evidence="1 2">
    <name type="scientific">Pluteus cervinus</name>
    <dbReference type="NCBI Taxonomy" id="181527"/>
    <lineage>
        <taxon>Eukaryota</taxon>
        <taxon>Fungi</taxon>
        <taxon>Dikarya</taxon>
        <taxon>Basidiomycota</taxon>
        <taxon>Agaricomycotina</taxon>
        <taxon>Agaricomycetes</taxon>
        <taxon>Agaricomycetidae</taxon>
        <taxon>Agaricales</taxon>
        <taxon>Pluteineae</taxon>
        <taxon>Pluteaceae</taxon>
        <taxon>Pluteus</taxon>
    </lineage>
</organism>
<accession>A0ACD3A4X3</accession>
<reference evidence="1 2" key="1">
    <citation type="journal article" date="2019" name="Nat. Ecol. Evol.">
        <title>Megaphylogeny resolves global patterns of mushroom evolution.</title>
        <authorList>
            <person name="Varga T."/>
            <person name="Krizsan K."/>
            <person name="Foldi C."/>
            <person name="Dima B."/>
            <person name="Sanchez-Garcia M."/>
            <person name="Sanchez-Ramirez S."/>
            <person name="Szollosi G.J."/>
            <person name="Szarkandi J.G."/>
            <person name="Papp V."/>
            <person name="Albert L."/>
            <person name="Andreopoulos W."/>
            <person name="Angelini C."/>
            <person name="Antonin V."/>
            <person name="Barry K.W."/>
            <person name="Bougher N.L."/>
            <person name="Buchanan P."/>
            <person name="Buyck B."/>
            <person name="Bense V."/>
            <person name="Catcheside P."/>
            <person name="Chovatia M."/>
            <person name="Cooper J."/>
            <person name="Damon W."/>
            <person name="Desjardin D."/>
            <person name="Finy P."/>
            <person name="Geml J."/>
            <person name="Haridas S."/>
            <person name="Hughes K."/>
            <person name="Justo A."/>
            <person name="Karasinski D."/>
            <person name="Kautmanova I."/>
            <person name="Kiss B."/>
            <person name="Kocsube S."/>
            <person name="Kotiranta H."/>
            <person name="LaButti K.M."/>
            <person name="Lechner B.E."/>
            <person name="Liimatainen K."/>
            <person name="Lipzen A."/>
            <person name="Lukacs Z."/>
            <person name="Mihaltcheva S."/>
            <person name="Morgado L.N."/>
            <person name="Niskanen T."/>
            <person name="Noordeloos M.E."/>
            <person name="Ohm R.A."/>
            <person name="Ortiz-Santana B."/>
            <person name="Ovrebo C."/>
            <person name="Racz N."/>
            <person name="Riley R."/>
            <person name="Savchenko A."/>
            <person name="Shiryaev A."/>
            <person name="Soop K."/>
            <person name="Spirin V."/>
            <person name="Szebenyi C."/>
            <person name="Tomsovsky M."/>
            <person name="Tulloss R.E."/>
            <person name="Uehling J."/>
            <person name="Grigoriev I.V."/>
            <person name="Vagvolgyi C."/>
            <person name="Papp T."/>
            <person name="Martin F.M."/>
            <person name="Miettinen O."/>
            <person name="Hibbett D.S."/>
            <person name="Nagy L.G."/>
        </authorList>
    </citation>
    <scope>NUCLEOTIDE SEQUENCE [LARGE SCALE GENOMIC DNA]</scope>
    <source>
        <strain evidence="1 2">NL-1719</strain>
    </source>
</reference>
<dbReference type="EMBL" id="ML208738">
    <property type="protein sequence ID" value="TFK60733.1"/>
    <property type="molecule type" value="Genomic_DNA"/>
</dbReference>
<dbReference type="Proteomes" id="UP000308600">
    <property type="component" value="Unassembled WGS sequence"/>
</dbReference>
<protein>
    <submittedName>
        <fullName evidence="1">Uncharacterized protein</fullName>
    </submittedName>
</protein>